<dbReference type="SUPFAM" id="SSF103481">
    <property type="entry name" value="Multidrug resistance efflux transporter EmrE"/>
    <property type="match status" value="2"/>
</dbReference>
<feature type="transmembrane region" description="Helical" evidence="6">
    <location>
        <begin position="96"/>
        <end position="115"/>
    </location>
</feature>
<keyword evidence="4 6" id="KW-1133">Transmembrane helix</keyword>
<dbReference type="EMBL" id="JBHRWO010000011">
    <property type="protein sequence ID" value="MFC3493660.1"/>
    <property type="molecule type" value="Genomic_DNA"/>
</dbReference>
<reference evidence="9" key="1">
    <citation type="journal article" date="2019" name="Int. J. Syst. Evol. Microbiol.">
        <title>The Global Catalogue of Microorganisms (GCM) 10K type strain sequencing project: providing services to taxonomists for standard genome sequencing and annotation.</title>
        <authorList>
            <consortium name="The Broad Institute Genomics Platform"/>
            <consortium name="The Broad Institute Genome Sequencing Center for Infectious Disease"/>
            <person name="Wu L."/>
            <person name="Ma J."/>
        </authorList>
    </citation>
    <scope>NUCLEOTIDE SEQUENCE [LARGE SCALE GENOMIC DNA]</scope>
    <source>
        <strain evidence="9">CGMCC 4.7396</strain>
    </source>
</reference>
<evidence type="ECO:0000259" key="7">
    <source>
        <dbReference type="Pfam" id="PF00892"/>
    </source>
</evidence>
<feature type="transmembrane region" description="Helical" evidence="6">
    <location>
        <begin position="150"/>
        <end position="170"/>
    </location>
</feature>
<keyword evidence="3 6" id="KW-0812">Transmembrane</keyword>
<comment type="caution">
    <text evidence="8">The sequence shown here is derived from an EMBL/GenBank/DDBJ whole genome shotgun (WGS) entry which is preliminary data.</text>
</comment>
<evidence type="ECO:0000256" key="6">
    <source>
        <dbReference type="SAM" id="Phobius"/>
    </source>
</evidence>
<keyword evidence="5 6" id="KW-0472">Membrane</keyword>
<comment type="similarity">
    <text evidence="2">Belongs to the EamA transporter family.</text>
</comment>
<dbReference type="Proteomes" id="UP001595712">
    <property type="component" value="Unassembled WGS sequence"/>
</dbReference>
<proteinExistence type="inferred from homology"/>
<dbReference type="InterPro" id="IPR050638">
    <property type="entry name" value="AA-Vitamin_Transporters"/>
</dbReference>
<organism evidence="8 9">
    <name type="scientific">Glycomyces rhizosphaerae</name>
    <dbReference type="NCBI Taxonomy" id="2054422"/>
    <lineage>
        <taxon>Bacteria</taxon>
        <taxon>Bacillati</taxon>
        <taxon>Actinomycetota</taxon>
        <taxon>Actinomycetes</taxon>
        <taxon>Glycomycetales</taxon>
        <taxon>Glycomycetaceae</taxon>
        <taxon>Glycomyces</taxon>
    </lineage>
</organism>
<evidence type="ECO:0000256" key="4">
    <source>
        <dbReference type="ARBA" id="ARBA00022989"/>
    </source>
</evidence>
<dbReference type="InterPro" id="IPR037185">
    <property type="entry name" value="EmrE-like"/>
</dbReference>
<evidence type="ECO:0000313" key="9">
    <source>
        <dbReference type="Proteomes" id="UP001595712"/>
    </source>
</evidence>
<evidence type="ECO:0000256" key="3">
    <source>
        <dbReference type="ARBA" id="ARBA00022692"/>
    </source>
</evidence>
<evidence type="ECO:0000256" key="5">
    <source>
        <dbReference type="ARBA" id="ARBA00023136"/>
    </source>
</evidence>
<comment type="subcellular location">
    <subcellularLocation>
        <location evidence="1">Membrane</location>
        <topology evidence="1">Multi-pass membrane protein</topology>
    </subcellularLocation>
</comment>
<feature type="transmembrane region" description="Helical" evidence="6">
    <location>
        <begin position="244"/>
        <end position="261"/>
    </location>
</feature>
<protein>
    <submittedName>
        <fullName evidence="8">DMT family transporter</fullName>
    </submittedName>
</protein>
<evidence type="ECO:0000313" key="8">
    <source>
        <dbReference type="EMBL" id="MFC3493660.1"/>
    </source>
</evidence>
<sequence length="305" mass="31690">MQPTRDRAALAAFAGATLLAGGNAVGIRFSNRELDPLWGASLRFGAAALLLLAIMAVLRLRFPRGKALAGTLLFGVLNFGVSFSLAYYALVYIHAGLGQTLLALVPLAALLLAVAQGQEQFRGAALVGTLVAVVGVAVVSQAPLRADVPVPVLLAALGAVLSFAESAVLVKRLPKVHPVTMNAVGMAAAAVLLFAGSFAIGDRWALPEIADTWWALAYVVVAGSVLTFVLYLTVIQHWGASRAAYVFVVIPLVAIVVSAWLDDEPLTVSLLVGTPLILIGVYVGALRGGHRPDRREATGAVGEGD</sequence>
<evidence type="ECO:0000256" key="2">
    <source>
        <dbReference type="ARBA" id="ARBA00007362"/>
    </source>
</evidence>
<name>A0ABV7PYM0_9ACTN</name>
<feature type="transmembrane region" description="Helical" evidence="6">
    <location>
        <begin position="182"/>
        <end position="201"/>
    </location>
</feature>
<feature type="domain" description="EamA" evidence="7">
    <location>
        <begin position="153"/>
        <end position="283"/>
    </location>
</feature>
<dbReference type="PANTHER" id="PTHR32322:SF2">
    <property type="entry name" value="EAMA DOMAIN-CONTAINING PROTEIN"/>
    <property type="match status" value="1"/>
</dbReference>
<feature type="transmembrane region" description="Helical" evidence="6">
    <location>
        <begin position="124"/>
        <end position="144"/>
    </location>
</feature>
<feature type="transmembrane region" description="Helical" evidence="6">
    <location>
        <begin position="40"/>
        <end position="60"/>
    </location>
</feature>
<dbReference type="Pfam" id="PF00892">
    <property type="entry name" value="EamA"/>
    <property type="match status" value="2"/>
</dbReference>
<keyword evidence="9" id="KW-1185">Reference proteome</keyword>
<accession>A0ABV7PYM0</accession>
<feature type="transmembrane region" description="Helical" evidence="6">
    <location>
        <begin position="213"/>
        <end position="232"/>
    </location>
</feature>
<feature type="domain" description="EamA" evidence="7">
    <location>
        <begin position="11"/>
        <end position="140"/>
    </location>
</feature>
<dbReference type="InterPro" id="IPR000620">
    <property type="entry name" value="EamA_dom"/>
</dbReference>
<feature type="transmembrane region" description="Helical" evidence="6">
    <location>
        <begin position="67"/>
        <end position="90"/>
    </location>
</feature>
<gene>
    <name evidence="8" type="ORF">ACFO8M_14360</name>
</gene>
<evidence type="ECO:0000256" key="1">
    <source>
        <dbReference type="ARBA" id="ARBA00004141"/>
    </source>
</evidence>
<feature type="transmembrane region" description="Helical" evidence="6">
    <location>
        <begin position="267"/>
        <end position="286"/>
    </location>
</feature>
<dbReference type="RefSeq" id="WP_387976487.1">
    <property type="nucleotide sequence ID" value="NZ_JBHRWO010000011.1"/>
</dbReference>
<dbReference type="PANTHER" id="PTHR32322">
    <property type="entry name" value="INNER MEMBRANE TRANSPORTER"/>
    <property type="match status" value="1"/>
</dbReference>